<dbReference type="RefSeq" id="WP_378021978.1">
    <property type="nucleotide sequence ID" value="NZ_JBHSKG010000008.1"/>
</dbReference>
<evidence type="ECO:0000259" key="1">
    <source>
        <dbReference type="Pfam" id="PF09995"/>
    </source>
</evidence>
<dbReference type="PANTHER" id="PTHR37539:SF1">
    <property type="entry name" value="ER-BOUND OXYGENASE MPAB_MPAB'_RUBBER OXYGENASE CATALYTIC DOMAIN-CONTAINING PROTEIN"/>
    <property type="match status" value="1"/>
</dbReference>
<dbReference type="InterPro" id="IPR018713">
    <property type="entry name" value="MPAB/Lcp_cat_dom"/>
</dbReference>
<keyword evidence="3" id="KW-1185">Reference proteome</keyword>
<dbReference type="PANTHER" id="PTHR37539">
    <property type="entry name" value="SECRETED PROTEIN-RELATED"/>
    <property type="match status" value="1"/>
</dbReference>
<dbReference type="Pfam" id="PF09995">
    <property type="entry name" value="MPAB_Lcp_cat"/>
    <property type="match status" value="1"/>
</dbReference>
<dbReference type="EMBL" id="JBHSKG010000008">
    <property type="protein sequence ID" value="MFC5139795.1"/>
    <property type="molecule type" value="Genomic_DNA"/>
</dbReference>
<accession>A0ABV9ZF76</accession>
<feature type="domain" description="ER-bound oxygenase mpaB/mpaB'/Rubber oxygenase catalytic" evidence="1">
    <location>
        <begin position="126"/>
        <end position="339"/>
    </location>
</feature>
<sequence>MTVTTSWPVGRSAHGTVLAQFGEGRADLMRWALTTGDPLADAVVAEMHEIGLSRARPILARGIREGLASLDDPPPAVAAFLADVETPPPYVDDTLLDRLSLPFFSSPTPVHIISLSAGALVRVYESPSIAKVLSTTGRLVDRAERRLTETGTWLTQAMLPGSLRRGGPGYVATLDVRMLHAHMRRLARDRGYDSSVDGVPINQADLARTWMDFTLTSYQAEELLGFDLTGRELAGLYRYWWYLGHLLGIDARLIEGITDHEGARRVDDLIQSVTGPATDESARLADATLTSVASLLQGFLRLPPRLTRPALDAITRRIHGTRMSRDLHIPAAPLADALLTPAVASLGVARARRRSSPHRWDATVAANVAAERQRFAQPGDPTAYDRGATGSHD</sequence>
<gene>
    <name evidence="2" type="ORF">ACFPK1_16260</name>
</gene>
<dbReference type="EC" id="1.-.-.-" evidence="2"/>
<reference evidence="3" key="1">
    <citation type="journal article" date="2019" name="Int. J. Syst. Evol. Microbiol.">
        <title>The Global Catalogue of Microorganisms (GCM) 10K type strain sequencing project: providing services to taxonomists for standard genome sequencing and annotation.</title>
        <authorList>
            <consortium name="The Broad Institute Genomics Platform"/>
            <consortium name="The Broad Institute Genome Sequencing Center for Infectious Disease"/>
            <person name="Wu L."/>
            <person name="Ma J."/>
        </authorList>
    </citation>
    <scope>NUCLEOTIDE SEQUENCE [LARGE SCALE GENOMIC DNA]</scope>
    <source>
        <strain evidence="3">XZYJ18</strain>
    </source>
</reference>
<proteinExistence type="predicted"/>
<dbReference type="Proteomes" id="UP001596175">
    <property type="component" value="Unassembled WGS sequence"/>
</dbReference>
<dbReference type="GO" id="GO:0016491">
    <property type="term" value="F:oxidoreductase activity"/>
    <property type="evidence" value="ECO:0007669"/>
    <property type="project" value="UniProtKB-KW"/>
</dbReference>
<dbReference type="InterPro" id="IPR037473">
    <property type="entry name" value="Lcp-like"/>
</dbReference>
<evidence type="ECO:0000313" key="2">
    <source>
        <dbReference type="EMBL" id="MFC5139795.1"/>
    </source>
</evidence>
<comment type="caution">
    <text evidence="2">The sequence shown here is derived from an EMBL/GenBank/DDBJ whole genome shotgun (WGS) entry which is preliminary data.</text>
</comment>
<evidence type="ECO:0000313" key="3">
    <source>
        <dbReference type="Proteomes" id="UP001596175"/>
    </source>
</evidence>
<organism evidence="2 3">
    <name type="scientific">Actinomycetospora rhizophila</name>
    <dbReference type="NCBI Taxonomy" id="1416876"/>
    <lineage>
        <taxon>Bacteria</taxon>
        <taxon>Bacillati</taxon>
        <taxon>Actinomycetota</taxon>
        <taxon>Actinomycetes</taxon>
        <taxon>Pseudonocardiales</taxon>
        <taxon>Pseudonocardiaceae</taxon>
        <taxon>Actinomycetospora</taxon>
    </lineage>
</organism>
<keyword evidence="2" id="KW-0560">Oxidoreductase</keyword>
<name>A0ABV9ZF76_9PSEU</name>
<protein>
    <submittedName>
        <fullName evidence="2">Oxygenase MpaB family protein</fullName>
        <ecNumber evidence="2">1.-.-.-</ecNumber>
    </submittedName>
</protein>